<evidence type="ECO:0000313" key="3">
    <source>
        <dbReference type="Proteomes" id="UP000037392"/>
    </source>
</evidence>
<dbReference type="InterPro" id="IPR005149">
    <property type="entry name" value="Tscrpt_reg_PadR_N"/>
</dbReference>
<dbReference type="EMBL" id="ADLK01000024">
    <property type="protein sequence ID" value="KMW18136.1"/>
    <property type="molecule type" value="Genomic_DNA"/>
</dbReference>
<dbReference type="InterPro" id="IPR036390">
    <property type="entry name" value="WH_DNA-bd_sf"/>
</dbReference>
<dbReference type="OrthoDB" id="9808017at2"/>
<dbReference type="Proteomes" id="UP000037392">
    <property type="component" value="Unassembled WGS sequence"/>
</dbReference>
<dbReference type="RefSeq" id="WP_007858530.1">
    <property type="nucleotide sequence ID" value="NZ_KQ235879.1"/>
</dbReference>
<dbReference type="AlphaFoldDB" id="A0A0J9C164"/>
<feature type="domain" description="Transcription regulator PadR N-terminal" evidence="1">
    <location>
        <begin position="14"/>
        <end position="87"/>
    </location>
</feature>
<dbReference type="PANTHER" id="PTHR33169">
    <property type="entry name" value="PADR-FAMILY TRANSCRIPTIONAL REGULATOR"/>
    <property type="match status" value="1"/>
</dbReference>
<dbReference type="Pfam" id="PF03551">
    <property type="entry name" value="PadR"/>
    <property type="match status" value="1"/>
</dbReference>
<proteinExistence type="predicted"/>
<name>A0A0J9C164_9FIRM</name>
<dbReference type="Gene3D" id="1.10.10.10">
    <property type="entry name" value="Winged helix-like DNA-binding domain superfamily/Winged helix DNA-binding domain"/>
    <property type="match status" value="1"/>
</dbReference>
<comment type="caution">
    <text evidence="2">The sequence shown here is derived from an EMBL/GenBank/DDBJ whole genome shotgun (WGS) entry which is preliminary data.</text>
</comment>
<reference evidence="2 3" key="1">
    <citation type="submission" date="2011-04" db="EMBL/GenBank/DDBJ databases">
        <title>The Genome Sequence of Clostridium citroniae WAL-19142.</title>
        <authorList>
            <consortium name="The Broad Institute Genome Sequencing Platform"/>
            <person name="Earl A."/>
            <person name="Ward D."/>
            <person name="Feldgarden M."/>
            <person name="Gevers D."/>
            <person name="Warren Y.A."/>
            <person name="Tyrrell K.L."/>
            <person name="Citron D.M."/>
            <person name="Goldstein E.J."/>
            <person name="Daigneault M."/>
            <person name="Allen-Vercoe E."/>
            <person name="Young S.K."/>
            <person name="Zeng Q."/>
            <person name="Gargeya S."/>
            <person name="Fitzgerald M."/>
            <person name="Haas B."/>
            <person name="Abouelleil A."/>
            <person name="Alvarado L."/>
            <person name="Arachchi H.M."/>
            <person name="Berlin A."/>
            <person name="Brown A."/>
            <person name="Chapman S.B."/>
            <person name="Chen Z."/>
            <person name="Dunbar C."/>
            <person name="Freedman E."/>
            <person name="Gearin G."/>
            <person name="Gellesch M."/>
            <person name="Goldberg J."/>
            <person name="Griggs A."/>
            <person name="Gujja S."/>
            <person name="Heilman E.R."/>
            <person name="Heiman D."/>
            <person name="Howarth C."/>
            <person name="Larson L."/>
            <person name="Lui A."/>
            <person name="MacDonald P.J."/>
            <person name="Mehta T."/>
            <person name="Montmayeur A."/>
            <person name="Murphy C."/>
            <person name="Neiman D."/>
            <person name="Pearson M."/>
            <person name="Priest M."/>
            <person name="Roberts A."/>
            <person name="Saif S."/>
            <person name="Shea T."/>
            <person name="Shenoy N."/>
            <person name="Sisk P."/>
            <person name="Stolte C."/>
            <person name="Sykes S."/>
            <person name="White J."/>
            <person name="Yandava C."/>
            <person name="Wortman J."/>
            <person name="Nusbaum C."/>
            <person name="Birren B."/>
        </authorList>
    </citation>
    <scope>NUCLEOTIDE SEQUENCE [LARGE SCALE GENOMIC DNA]</scope>
    <source>
        <strain evidence="2 3">WAL-19142</strain>
    </source>
</reference>
<evidence type="ECO:0000259" key="1">
    <source>
        <dbReference type="Pfam" id="PF03551"/>
    </source>
</evidence>
<dbReference type="GeneID" id="93162422"/>
<dbReference type="PATRIC" id="fig|742734.4.peg.3258"/>
<gene>
    <name evidence="2" type="ORF">HMPREF9470_03046</name>
</gene>
<dbReference type="InterPro" id="IPR052509">
    <property type="entry name" value="Metal_resp_DNA-bind_regulator"/>
</dbReference>
<accession>A0A0J9C164</accession>
<protein>
    <recommendedName>
        <fullName evidence="1">Transcription regulator PadR N-terminal domain-containing protein</fullName>
    </recommendedName>
</protein>
<evidence type="ECO:0000313" key="2">
    <source>
        <dbReference type="EMBL" id="KMW18136.1"/>
    </source>
</evidence>
<dbReference type="PANTHER" id="PTHR33169:SF14">
    <property type="entry name" value="TRANSCRIPTIONAL REGULATOR RV3488"/>
    <property type="match status" value="1"/>
</dbReference>
<organism evidence="2 3">
    <name type="scientific">[Clostridium] citroniae WAL-19142</name>
    <dbReference type="NCBI Taxonomy" id="742734"/>
    <lineage>
        <taxon>Bacteria</taxon>
        <taxon>Bacillati</taxon>
        <taxon>Bacillota</taxon>
        <taxon>Clostridia</taxon>
        <taxon>Lachnospirales</taxon>
        <taxon>Lachnospiraceae</taxon>
        <taxon>Enterocloster</taxon>
    </lineage>
</organism>
<sequence length="110" mass="12769">MDKRYMALGTSMLVLRLLEQESMYGYQIIRELEQQSRNVFQLQEGTLYPILHNLEEQGAVSSYRQTADSGRIRKYYAITPTGRLLLEEKAREWEIYQTAVNQVMGGVVFG</sequence>
<dbReference type="InterPro" id="IPR036388">
    <property type="entry name" value="WH-like_DNA-bd_sf"/>
</dbReference>
<dbReference type="SUPFAM" id="SSF46785">
    <property type="entry name" value="Winged helix' DNA-binding domain"/>
    <property type="match status" value="1"/>
</dbReference>